<gene>
    <name evidence="1" type="ORF">F511_37202</name>
</gene>
<dbReference type="Proteomes" id="UP000250235">
    <property type="component" value="Unassembled WGS sequence"/>
</dbReference>
<reference evidence="1 2" key="1">
    <citation type="journal article" date="2015" name="Proc. Natl. Acad. Sci. U.S.A.">
        <title>The resurrection genome of Boea hygrometrica: A blueprint for survival of dehydration.</title>
        <authorList>
            <person name="Xiao L."/>
            <person name="Yang G."/>
            <person name="Zhang L."/>
            <person name="Yang X."/>
            <person name="Zhao S."/>
            <person name="Ji Z."/>
            <person name="Zhou Q."/>
            <person name="Hu M."/>
            <person name="Wang Y."/>
            <person name="Chen M."/>
            <person name="Xu Y."/>
            <person name="Jin H."/>
            <person name="Xiao X."/>
            <person name="Hu G."/>
            <person name="Bao F."/>
            <person name="Hu Y."/>
            <person name="Wan P."/>
            <person name="Li L."/>
            <person name="Deng X."/>
            <person name="Kuang T."/>
            <person name="Xiang C."/>
            <person name="Zhu J.K."/>
            <person name="Oliver M.J."/>
            <person name="He Y."/>
        </authorList>
    </citation>
    <scope>NUCLEOTIDE SEQUENCE [LARGE SCALE GENOMIC DNA]</scope>
    <source>
        <strain evidence="2">cv. XS01</strain>
    </source>
</reference>
<protein>
    <submittedName>
        <fullName evidence="1">Endonuclease V-like</fullName>
    </submittedName>
</protein>
<dbReference type="GO" id="GO:0004519">
    <property type="term" value="F:endonuclease activity"/>
    <property type="evidence" value="ECO:0007669"/>
    <property type="project" value="UniProtKB-KW"/>
</dbReference>
<keyword evidence="1" id="KW-0255">Endonuclease</keyword>
<name>A0A2Z7B1I2_9LAMI</name>
<proteinExistence type="predicted"/>
<sequence length="126" mass="14609">MLSPRDPRTEQGATNLIHATKIKNCQRTFVTKLGILPGDYARRDREPPRGFIIRGRYDFPHLCNKIPEDHGEDLVHPRYAPLHRLSPSINTRYQAKRSTFHRPVLRRSTWYPTNRARSPDVVVALG</sequence>
<evidence type="ECO:0000313" key="2">
    <source>
        <dbReference type="Proteomes" id="UP000250235"/>
    </source>
</evidence>
<organism evidence="1 2">
    <name type="scientific">Dorcoceras hygrometricum</name>
    <dbReference type="NCBI Taxonomy" id="472368"/>
    <lineage>
        <taxon>Eukaryota</taxon>
        <taxon>Viridiplantae</taxon>
        <taxon>Streptophyta</taxon>
        <taxon>Embryophyta</taxon>
        <taxon>Tracheophyta</taxon>
        <taxon>Spermatophyta</taxon>
        <taxon>Magnoliopsida</taxon>
        <taxon>eudicotyledons</taxon>
        <taxon>Gunneridae</taxon>
        <taxon>Pentapetalae</taxon>
        <taxon>asterids</taxon>
        <taxon>lamiids</taxon>
        <taxon>Lamiales</taxon>
        <taxon>Gesneriaceae</taxon>
        <taxon>Didymocarpoideae</taxon>
        <taxon>Trichosporeae</taxon>
        <taxon>Loxocarpinae</taxon>
        <taxon>Dorcoceras</taxon>
    </lineage>
</organism>
<accession>A0A2Z7B1I2</accession>
<dbReference type="EMBL" id="KV010674">
    <property type="protein sequence ID" value="KZV27110.1"/>
    <property type="molecule type" value="Genomic_DNA"/>
</dbReference>
<dbReference type="AlphaFoldDB" id="A0A2Z7B1I2"/>
<keyword evidence="1" id="KW-0378">Hydrolase</keyword>
<evidence type="ECO:0000313" key="1">
    <source>
        <dbReference type="EMBL" id="KZV27110.1"/>
    </source>
</evidence>
<keyword evidence="2" id="KW-1185">Reference proteome</keyword>
<keyword evidence="1" id="KW-0540">Nuclease</keyword>